<dbReference type="Proteomes" id="UP000247565">
    <property type="component" value="Unassembled WGS sequence"/>
</dbReference>
<name>A0A318N0N2_9PROT</name>
<evidence type="ECO:0000313" key="2">
    <source>
        <dbReference type="Proteomes" id="UP000247565"/>
    </source>
</evidence>
<evidence type="ECO:0000313" key="1">
    <source>
        <dbReference type="EMBL" id="PXZ01939.1"/>
    </source>
</evidence>
<dbReference type="AlphaFoldDB" id="A0A318N0N2"/>
<comment type="caution">
    <text evidence="1">The sequence shown here is derived from an EMBL/GenBank/DDBJ whole genome shotgun (WGS) entry which is preliminary data.</text>
</comment>
<proteinExistence type="predicted"/>
<sequence>MIVALLLSGGIIFCQEMGWLNQLTDQFVRQKIDWSNNQSVIKYLKQTITDKNLTEIPLRCLIPVINNDDGSTILNVEIHEKHNQECLNTRKNFPTIFTFRVNRQNGSIQIDKNTPNHFYPLH</sequence>
<dbReference type="EMBL" id="QGLT01000001">
    <property type="protein sequence ID" value="PXZ01939.1"/>
    <property type="molecule type" value="Genomic_DNA"/>
</dbReference>
<gene>
    <name evidence="1" type="ORF">DK869_02800</name>
</gene>
<accession>A0A318N0N2</accession>
<reference evidence="1 2" key="1">
    <citation type="submission" date="2018-05" db="EMBL/GenBank/DDBJ databases">
        <title>Reference genomes for bee gut microbiota database.</title>
        <authorList>
            <person name="Ellegaard K.M."/>
        </authorList>
    </citation>
    <scope>NUCLEOTIDE SEQUENCE [LARGE SCALE GENOMIC DNA]</scope>
    <source>
        <strain evidence="1 2">ESL0284</strain>
    </source>
</reference>
<organism evidence="1 2">
    <name type="scientific">Commensalibacter melissae</name>
    <dbReference type="NCBI Taxonomy" id="2070537"/>
    <lineage>
        <taxon>Bacteria</taxon>
        <taxon>Pseudomonadati</taxon>
        <taxon>Pseudomonadota</taxon>
        <taxon>Alphaproteobacteria</taxon>
        <taxon>Acetobacterales</taxon>
        <taxon>Acetobacteraceae</taxon>
    </lineage>
</organism>
<protein>
    <submittedName>
        <fullName evidence="1">Uncharacterized protein</fullName>
    </submittedName>
</protein>
<keyword evidence="2" id="KW-1185">Reference proteome</keyword>